<dbReference type="GO" id="GO:0030956">
    <property type="term" value="C:glutamyl-tRNA(Gln) amidotransferase complex"/>
    <property type="evidence" value="ECO:0007669"/>
    <property type="project" value="TreeGrafter"/>
</dbReference>
<dbReference type="PANTHER" id="PTHR11895:SF7">
    <property type="entry name" value="GLUTAMYL-TRNA(GLN) AMIDOTRANSFERASE SUBUNIT A, MITOCHONDRIAL"/>
    <property type="match status" value="1"/>
</dbReference>
<dbReference type="EMBL" id="LGAV01000004">
    <property type="protein sequence ID" value="KOS13917.1"/>
    <property type="molecule type" value="Genomic_DNA"/>
</dbReference>
<sequence length="424" mass="45608">MEDYISPFDATVVTALTKAGAHITSRNNCDEFAMGGLNKHSIFGPVANPAVYEDVHEPDMTAQPPRSPGGSSGGAAAAVRANLCRVAIGTDTGGSVRLPAAFCGVYGLKPSYGMLSRWGVVSYADSLDTVGILARNVADVQTVYDVLAQPDAHDSTCVEAKVRATLRENVAQRIASLDVPLQGLRIGIVAEAFPAEMEHQHAQAADDVLEALRTLGATLVPLRAPTRTQAPSAYYVLALAEASSNLGRFDGIRYGAHPSAETGASFYADIAANRTYGFGEEVAKRILLGTYALTAEARQRHLHAALRIREALAQETRRIFALPDLRVASYEVDPQGVDMLVYPTSLAPAPRLDEATSHEYAQDTLTVEANLTGLPAFSVPVQHRVHKDNVALPIGLTFQTQWGYDALLFYVVQQLQQHTNAWLD</sequence>
<dbReference type="GO" id="GO:0032543">
    <property type="term" value="P:mitochondrial translation"/>
    <property type="evidence" value="ECO:0007669"/>
    <property type="project" value="TreeGrafter"/>
</dbReference>
<dbReference type="GO" id="GO:0070681">
    <property type="term" value="P:glutaminyl-tRNAGln biosynthesis via transamidation"/>
    <property type="evidence" value="ECO:0007669"/>
    <property type="project" value="TreeGrafter"/>
</dbReference>
<evidence type="ECO:0000313" key="2">
    <source>
        <dbReference type="EMBL" id="KOS13917.1"/>
    </source>
</evidence>
<feature type="domain" description="Amidase" evidence="1">
    <location>
        <begin position="2"/>
        <end position="408"/>
    </location>
</feature>
<dbReference type="SUPFAM" id="SSF75304">
    <property type="entry name" value="Amidase signature (AS) enzymes"/>
    <property type="match status" value="1"/>
</dbReference>
<dbReference type="GO" id="GO:0050567">
    <property type="term" value="F:glutaminyl-tRNA synthase (glutamine-hydrolyzing) activity"/>
    <property type="evidence" value="ECO:0007669"/>
    <property type="project" value="TreeGrafter"/>
</dbReference>
<comment type="caution">
    <text evidence="2">The sequence shown here is derived from an EMBL/GenBank/DDBJ whole genome shotgun (WGS) entry which is preliminary data.</text>
</comment>
<evidence type="ECO:0000259" key="1">
    <source>
        <dbReference type="Pfam" id="PF01425"/>
    </source>
</evidence>
<dbReference type="GO" id="GO:0005739">
    <property type="term" value="C:mitochondrion"/>
    <property type="evidence" value="ECO:0007669"/>
    <property type="project" value="TreeGrafter"/>
</dbReference>
<dbReference type="STRING" id="77020.A0A0M8MNY2"/>
<dbReference type="Proteomes" id="UP000037751">
    <property type="component" value="Unassembled WGS sequence"/>
</dbReference>
<dbReference type="OrthoDB" id="421993at2759"/>
<dbReference type="InterPro" id="IPR036928">
    <property type="entry name" value="AS_sf"/>
</dbReference>
<protein>
    <submittedName>
        <fullName evidence="2">Amidase signature enzyme</fullName>
    </submittedName>
</protein>
<accession>A0A0M8MNY2</accession>
<dbReference type="VEuPathDB" id="FungiDB:Malapachy_4022"/>
<dbReference type="RefSeq" id="XP_017991549.1">
    <property type="nucleotide sequence ID" value="XM_018138478.1"/>
</dbReference>
<gene>
    <name evidence="2" type="ORF">Malapachy_4022</name>
</gene>
<dbReference type="Pfam" id="PF01425">
    <property type="entry name" value="Amidase"/>
    <property type="match status" value="1"/>
</dbReference>
<dbReference type="AlphaFoldDB" id="A0A0M8MNY2"/>
<keyword evidence="3" id="KW-1185">Reference proteome</keyword>
<evidence type="ECO:0000313" key="3">
    <source>
        <dbReference type="Proteomes" id="UP000037751"/>
    </source>
</evidence>
<dbReference type="InterPro" id="IPR023631">
    <property type="entry name" value="Amidase_dom"/>
</dbReference>
<name>A0A0M8MNY2_9BASI</name>
<dbReference type="PANTHER" id="PTHR11895">
    <property type="entry name" value="TRANSAMIDASE"/>
    <property type="match status" value="1"/>
</dbReference>
<dbReference type="Gene3D" id="3.90.1300.10">
    <property type="entry name" value="Amidase signature (AS) domain"/>
    <property type="match status" value="1"/>
</dbReference>
<proteinExistence type="predicted"/>
<reference evidence="2 3" key="1">
    <citation type="submission" date="2015-07" db="EMBL/GenBank/DDBJ databases">
        <title>Draft Genome Sequence of Malassezia furfur CBS1878 and Malassezia pachydermatis CBS1879.</title>
        <authorList>
            <person name="Triana S."/>
            <person name="Ohm R."/>
            <person name="Gonzalez A."/>
            <person name="DeCock H."/>
            <person name="Restrepo S."/>
            <person name="Celis A."/>
        </authorList>
    </citation>
    <scope>NUCLEOTIDE SEQUENCE [LARGE SCALE GENOMIC DNA]</scope>
    <source>
        <strain evidence="2 3">CBS 1879</strain>
    </source>
</reference>
<organism evidence="2 3">
    <name type="scientific">Malassezia pachydermatis</name>
    <dbReference type="NCBI Taxonomy" id="77020"/>
    <lineage>
        <taxon>Eukaryota</taxon>
        <taxon>Fungi</taxon>
        <taxon>Dikarya</taxon>
        <taxon>Basidiomycota</taxon>
        <taxon>Ustilaginomycotina</taxon>
        <taxon>Malasseziomycetes</taxon>
        <taxon>Malasseziales</taxon>
        <taxon>Malasseziaceae</taxon>
        <taxon>Malassezia</taxon>
    </lineage>
</organism>
<dbReference type="InterPro" id="IPR000120">
    <property type="entry name" value="Amidase"/>
</dbReference>
<dbReference type="GeneID" id="28730354"/>